<dbReference type="Proteomes" id="UP001595882">
    <property type="component" value="Unassembled WGS sequence"/>
</dbReference>
<dbReference type="InterPro" id="IPR045079">
    <property type="entry name" value="Oxoprolinase-like"/>
</dbReference>
<evidence type="ECO:0000259" key="1">
    <source>
        <dbReference type="Pfam" id="PF02538"/>
    </source>
</evidence>
<evidence type="ECO:0000313" key="3">
    <source>
        <dbReference type="Proteomes" id="UP001595882"/>
    </source>
</evidence>
<protein>
    <submittedName>
        <fullName evidence="2">Hydantoinase B/oxoprolinase family protein</fullName>
    </submittedName>
</protein>
<comment type="caution">
    <text evidence="2">The sequence shown here is derived from an EMBL/GenBank/DDBJ whole genome shotgun (WGS) entry which is preliminary data.</text>
</comment>
<dbReference type="Pfam" id="PF02538">
    <property type="entry name" value="Hydantoinase_B"/>
    <property type="match status" value="1"/>
</dbReference>
<reference evidence="3" key="1">
    <citation type="journal article" date="2019" name="Int. J. Syst. Evol. Microbiol.">
        <title>The Global Catalogue of Microorganisms (GCM) 10K type strain sequencing project: providing services to taxonomists for standard genome sequencing and annotation.</title>
        <authorList>
            <consortium name="The Broad Institute Genomics Platform"/>
            <consortium name="The Broad Institute Genome Sequencing Center for Infectious Disease"/>
            <person name="Wu L."/>
            <person name="Ma J."/>
        </authorList>
    </citation>
    <scope>NUCLEOTIDE SEQUENCE [LARGE SCALE GENOMIC DNA]</scope>
    <source>
        <strain evidence="3">CCUG 37865</strain>
    </source>
</reference>
<proteinExistence type="predicted"/>
<dbReference type="EMBL" id="JBHSDT010000004">
    <property type="protein sequence ID" value="MFC4403405.1"/>
    <property type="molecule type" value="Genomic_DNA"/>
</dbReference>
<dbReference type="InterPro" id="IPR003692">
    <property type="entry name" value="Hydantoinase_B"/>
</dbReference>
<accession>A0ABV8WVB7</accession>
<keyword evidence="3" id="KW-1185">Reference proteome</keyword>
<gene>
    <name evidence="2" type="ORF">ACFOY7_09965</name>
</gene>
<sequence>MIESQINYSKLQAVSRQMGETLQRISRSPLVSQDRTFATAIFTSELSLAVQHQYEPEHLFAVKESVNHLFEYFSFDISDGDILLTADPYNGGTKGQTLTMAAPLFDQGELVLFPVLRVQMMDLAGEYPGGFNPDAFEVWQENIRITPIKLYKQGLLQRDVLRFFLANSRVESVYEAELQSMYACLRAAQEQLLVLIKQYRNQLDISISEMQHYSNRRVVEQINQLPKDNMSAELLFKSNNKDLSIQVSVSPTEDKLKIDFDGTIEQVALPVNATLPVTKAFAVWPILAPIAEEITINQGILDAFEISAPKGSLLHPKFPASVGFNTAVTGHFISEVITTALRNASASETLFSEIHGPGPQAILFPPFGQNKETEPLFLVPGYPESKQGFGPSGLFGDRKLVSAEELEFNYSFKMIKREKEANQMTIRLVNEGDLYQVVTIIPEKIDHSLGEIRIMSKGDQYALNQSTAGISFHNGDEIEFVYEMGGNQ</sequence>
<dbReference type="RefSeq" id="WP_390251898.1">
    <property type="nucleotide sequence ID" value="NZ_JBHSDT010000004.1"/>
</dbReference>
<name>A0ABV8WVB7_9BACI</name>
<dbReference type="PANTHER" id="PTHR11365">
    <property type="entry name" value="5-OXOPROLINASE RELATED"/>
    <property type="match status" value="1"/>
</dbReference>
<dbReference type="PANTHER" id="PTHR11365:SF23">
    <property type="entry name" value="HYPOTHETICAL 5-OXOPROLINASE (EUROFUNG)-RELATED"/>
    <property type="match status" value="1"/>
</dbReference>
<feature type="domain" description="Hydantoinase B/oxoprolinase" evidence="1">
    <location>
        <begin position="2"/>
        <end position="345"/>
    </location>
</feature>
<evidence type="ECO:0000313" key="2">
    <source>
        <dbReference type="EMBL" id="MFC4403405.1"/>
    </source>
</evidence>
<organism evidence="2 3">
    <name type="scientific">Gracilibacillus xinjiangensis</name>
    <dbReference type="NCBI Taxonomy" id="1193282"/>
    <lineage>
        <taxon>Bacteria</taxon>
        <taxon>Bacillati</taxon>
        <taxon>Bacillota</taxon>
        <taxon>Bacilli</taxon>
        <taxon>Bacillales</taxon>
        <taxon>Bacillaceae</taxon>
        <taxon>Gracilibacillus</taxon>
    </lineage>
</organism>